<evidence type="ECO:0000313" key="3">
    <source>
        <dbReference type="Proteomes" id="UP000054988"/>
    </source>
</evidence>
<proteinExistence type="predicted"/>
<reference evidence="2 3" key="1">
    <citation type="submission" date="2015-12" db="EMBL/GenBank/DDBJ databases">
        <title>Draft genome sequence of Moniliophthora roreri, the causal agent of frosty pod rot of cacao.</title>
        <authorList>
            <person name="Aime M.C."/>
            <person name="Diaz-Valderrama J.R."/>
            <person name="Kijpornyongpan T."/>
            <person name="Phillips-Mora W."/>
        </authorList>
    </citation>
    <scope>NUCLEOTIDE SEQUENCE [LARGE SCALE GENOMIC DNA]</scope>
    <source>
        <strain evidence="2 3">MCA 2952</strain>
    </source>
</reference>
<accession>A0A0W0FUJ8</accession>
<name>A0A0W0FUJ8_MONRR</name>
<dbReference type="Gene3D" id="3.40.390.10">
    <property type="entry name" value="Collagenase (Catalytic Domain)"/>
    <property type="match status" value="1"/>
</dbReference>
<dbReference type="Proteomes" id="UP000054988">
    <property type="component" value="Unassembled WGS sequence"/>
</dbReference>
<evidence type="ECO:0000259" key="1">
    <source>
        <dbReference type="SMART" id="SM01351"/>
    </source>
</evidence>
<evidence type="ECO:0000313" key="2">
    <source>
        <dbReference type="EMBL" id="KTB40012.1"/>
    </source>
</evidence>
<dbReference type="InterPro" id="IPR024079">
    <property type="entry name" value="MetalloPept_cat_dom_sf"/>
</dbReference>
<comment type="caution">
    <text evidence="2">The sequence shown here is derived from an EMBL/GenBank/DDBJ whole genome shotgun (WGS) entry which is preliminary data.</text>
</comment>
<dbReference type="SMART" id="SM01351">
    <property type="entry name" value="Aspzincin_M35"/>
    <property type="match status" value="1"/>
</dbReference>
<protein>
    <recommendedName>
        <fullName evidence="1">Lysine-specific metallo-endopeptidase domain-containing protein</fullName>
    </recommendedName>
</protein>
<feature type="domain" description="Lysine-specific metallo-endopeptidase" evidence="1">
    <location>
        <begin position="2"/>
        <end position="97"/>
    </location>
</feature>
<dbReference type="InterPro" id="IPR029463">
    <property type="entry name" value="Lys_MEP"/>
</dbReference>
<sequence>MSTLVPTVSSTFAACTGMSLLPALEVVPSKWSSEILKVVICGTDTTSFSTIIHKGTHFPQVLGTDDYTYSESSCKSLARSNPTNAVYNADNHAFFSDYA</sequence>
<gene>
    <name evidence="2" type="ORF">WG66_7410</name>
</gene>
<dbReference type="GO" id="GO:0004222">
    <property type="term" value="F:metalloendopeptidase activity"/>
    <property type="evidence" value="ECO:0007669"/>
    <property type="project" value="InterPro"/>
</dbReference>
<dbReference type="Pfam" id="PF14521">
    <property type="entry name" value="Aspzincin_M35"/>
    <property type="match status" value="1"/>
</dbReference>
<dbReference type="AlphaFoldDB" id="A0A0W0FUJ8"/>
<dbReference type="EMBL" id="LATX01001619">
    <property type="protein sequence ID" value="KTB40012.1"/>
    <property type="molecule type" value="Genomic_DNA"/>
</dbReference>
<organism evidence="2 3">
    <name type="scientific">Moniliophthora roreri</name>
    <name type="common">Frosty pod rot fungus</name>
    <name type="synonym">Monilia roreri</name>
    <dbReference type="NCBI Taxonomy" id="221103"/>
    <lineage>
        <taxon>Eukaryota</taxon>
        <taxon>Fungi</taxon>
        <taxon>Dikarya</taxon>
        <taxon>Basidiomycota</taxon>
        <taxon>Agaricomycotina</taxon>
        <taxon>Agaricomycetes</taxon>
        <taxon>Agaricomycetidae</taxon>
        <taxon>Agaricales</taxon>
        <taxon>Marasmiineae</taxon>
        <taxon>Marasmiaceae</taxon>
        <taxon>Moniliophthora</taxon>
    </lineage>
</organism>
<dbReference type="SUPFAM" id="SSF55486">
    <property type="entry name" value="Metalloproteases ('zincins'), catalytic domain"/>
    <property type="match status" value="1"/>
</dbReference>